<proteinExistence type="predicted"/>
<feature type="compositionally biased region" description="Basic and acidic residues" evidence="1">
    <location>
        <begin position="123"/>
        <end position="135"/>
    </location>
</feature>
<organism evidence="2 3">
    <name type="scientific">Parathielavia hyrcaniae</name>
    <dbReference type="NCBI Taxonomy" id="113614"/>
    <lineage>
        <taxon>Eukaryota</taxon>
        <taxon>Fungi</taxon>
        <taxon>Dikarya</taxon>
        <taxon>Ascomycota</taxon>
        <taxon>Pezizomycotina</taxon>
        <taxon>Sordariomycetes</taxon>
        <taxon>Sordariomycetidae</taxon>
        <taxon>Sordariales</taxon>
        <taxon>Chaetomiaceae</taxon>
        <taxon>Parathielavia</taxon>
    </lineage>
</organism>
<accession>A0AAN6QA91</accession>
<dbReference type="AlphaFoldDB" id="A0AAN6QA91"/>
<feature type="region of interest" description="Disordered" evidence="1">
    <location>
        <begin position="1"/>
        <end position="30"/>
    </location>
</feature>
<dbReference type="Proteomes" id="UP001305647">
    <property type="component" value="Unassembled WGS sequence"/>
</dbReference>
<keyword evidence="3" id="KW-1185">Reference proteome</keyword>
<evidence type="ECO:0000256" key="1">
    <source>
        <dbReference type="SAM" id="MobiDB-lite"/>
    </source>
</evidence>
<name>A0AAN6QA91_9PEZI</name>
<evidence type="ECO:0000313" key="2">
    <source>
        <dbReference type="EMBL" id="KAK4106523.1"/>
    </source>
</evidence>
<feature type="region of interest" description="Disordered" evidence="1">
    <location>
        <begin position="116"/>
        <end position="137"/>
    </location>
</feature>
<sequence>MKPSSRTRAAARLCRLADRQRNAPSKSTNPLSIRLPPGCLNSCNIPILPGHSLPSHPLPPSSLGRPFSGRIKYPLRDDDNHYASQSVMGTLRNTAGGGINTLLSLPKREDPVWYQNAPPKWTQSEKCRKKGEGGKQKRTKVYRYLRQQNTSITPHSKTPIRI</sequence>
<protein>
    <submittedName>
        <fullName evidence="2">Uncharacterized protein</fullName>
    </submittedName>
</protein>
<reference evidence="2" key="2">
    <citation type="submission" date="2023-05" db="EMBL/GenBank/DDBJ databases">
        <authorList>
            <consortium name="Lawrence Berkeley National Laboratory"/>
            <person name="Steindorff A."/>
            <person name="Hensen N."/>
            <person name="Bonometti L."/>
            <person name="Westerberg I."/>
            <person name="Brannstrom I.O."/>
            <person name="Guillou S."/>
            <person name="Cros-Aarteil S."/>
            <person name="Calhoun S."/>
            <person name="Haridas S."/>
            <person name="Kuo A."/>
            <person name="Mondo S."/>
            <person name="Pangilinan J."/>
            <person name="Riley R."/>
            <person name="Labutti K."/>
            <person name="Andreopoulos B."/>
            <person name="Lipzen A."/>
            <person name="Chen C."/>
            <person name="Yanf M."/>
            <person name="Daum C."/>
            <person name="Ng V."/>
            <person name="Clum A."/>
            <person name="Ohm R."/>
            <person name="Martin F."/>
            <person name="Silar P."/>
            <person name="Natvig D."/>
            <person name="Lalanne C."/>
            <person name="Gautier V."/>
            <person name="Ament-Velasquez S.L."/>
            <person name="Kruys A."/>
            <person name="Hutchinson M.I."/>
            <person name="Powell A.J."/>
            <person name="Barry K."/>
            <person name="Miller A.N."/>
            <person name="Grigoriev I.V."/>
            <person name="Debuchy R."/>
            <person name="Gladieux P."/>
            <person name="Thoren M.H."/>
            <person name="Johannesson H."/>
        </authorList>
    </citation>
    <scope>NUCLEOTIDE SEQUENCE</scope>
    <source>
        <strain evidence="2">CBS 757.83</strain>
    </source>
</reference>
<comment type="caution">
    <text evidence="2">The sequence shown here is derived from an EMBL/GenBank/DDBJ whole genome shotgun (WGS) entry which is preliminary data.</text>
</comment>
<dbReference type="EMBL" id="MU863624">
    <property type="protein sequence ID" value="KAK4106523.1"/>
    <property type="molecule type" value="Genomic_DNA"/>
</dbReference>
<gene>
    <name evidence="2" type="ORF">N658DRAFT_21761</name>
</gene>
<feature type="compositionally biased region" description="Low complexity" evidence="1">
    <location>
        <begin position="1"/>
        <end position="14"/>
    </location>
</feature>
<reference evidence="2" key="1">
    <citation type="journal article" date="2023" name="Mol. Phylogenet. Evol.">
        <title>Genome-scale phylogeny and comparative genomics of the fungal order Sordariales.</title>
        <authorList>
            <person name="Hensen N."/>
            <person name="Bonometti L."/>
            <person name="Westerberg I."/>
            <person name="Brannstrom I.O."/>
            <person name="Guillou S."/>
            <person name="Cros-Aarteil S."/>
            <person name="Calhoun S."/>
            <person name="Haridas S."/>
            <person name="Kuo A."/>
            <person name="Mondo S."/>
            <person name="Pangilinan J."/>
            <person name="Riley R."/>
            <person name="LaButti K."/>
            <person name="Andreopoulos B."/>
            <person name="Lipzen A."/>
            <person name="Chen C."/>
            <person name="Yan M."/>
            <person name="Daum C."/>
            <person name="Ng V."/>
            <person name="Clum A."/>
            <person name="Steindorff A."/>
            <person name="Ohm R.A."/>
            <person name="Martin F."/>
            <person name="Silar P."/>
            <person name="Natvig D.O."/>
            <person name="Lalanne C."/>
            <person name="Gautier V."/>
            <person name="Ament-Velasquez S.L."/>
            <person name="Kruys A."/>
            <person name="Hutchinson M.I."/>
            <person name="Powell A.J."/>
            <person name="Barry K."/>
            <person name="Miller A.N."/>
            <person name="Grigoriev I.V."/>
            <person name="Debuchy R."/>
            <person name="Gladieux P."/>
            <person name="Hiltunen Thoren M."/>
            <person name="Johannesson H."/>
        </authorList>
    </citation>
    <scope>NUCLEOTIDE SEQUENCE</scope>
    <source>
        <strain evidence="2">CBS 757.83</strain>
    </source>
</reference>
<evidence type="ECO:0000313" key="3">
    <source>
        <dbReference type="Proteomes" id="UP001305647"/>
    </source>
</evidence>